<proteinExistence type="predicted"/>
<dbReference type="RefSeq" id="WP_076487517.1">
    <property type="nucleotide sequence ID" value="NZ_FTMS01000001.1"/>
</dbReference>
<feature type="domain" description="FHA" evidence="1">
    <location>
        <begin position="51"/>
        <end position="100"/>
    </location>
</feature>
<evidence type="ECO:0000259" key="1">
    <source>
        <dbReference type="PROSITE" id="PS50006"/>
    </source>
</evidence>
<dbReference type="SUPFAM" id="SSF49879">
    <property type="entry name" value="SMAD/FHA domain"/>
    <property type="match status" value="1"/>
</dbReference>
<organism evidence="2 3">
    <name type="scientific">Alkalispirochaeta americana</name>
    <dbReference type="NCBI Taxonomy" id="159291"/>
    <lineage>
        <taxon>Bacteria</taxon>
        <taxon>Pseudomonadati</taxon>
        <taxon>Spirochaetota</taxon>
        <taxon>Spirochaetia</taxon>
        <taxon>Spirochaetales</taxon>
        <taxon>Spirochaetaceae</taxon>
        <taxon>Alkalispirochaeta</taxon>
    </lineage>
</organism>
<dbReference type="Gene3D" id="2.60.200.20">
    <property type="match status" value="1"/>
</dbReference>
<accession>A0A1N6NKT4</accession>
<reference evidence="2 3" key="1">
    <citation type="submission" date="2017-01" db="EMBL/GenBank/DDBJ databases">
        <authorList>
            <person name="Mah S.A."/>
            <person name="Swanson W.J."/>
            <person name="Moy G.W."/>
            <person name="Vacquier V.D."/>
        </authorList>
    </citation>
    <scope>NUCLEOTIDE SEQUENCE [LARGE SCALE GENOMIC DNA]</scope>
    <source>
        <strain evidence="2 3">ASpG1</strain>
    </source>
</reference>
<dbReference type="CDD" id="cd00060">
    <property type="entry name" value="FHA"/>
    <property type="match status" value="1"/>
</dbReference>
<dbReference type="Proteomes" id="UP000186400">
    <property type="component" value="Unassembled WGS sequence"/>
</dbReference>
<dbReference type="PROSITE" id="PS50006">
    <property type="entry name" value="FHA_DOMAIN"/>
    <property type="match status" value="1"/>
</dbReference>
<dbReference type="AlphaFoldDB" id="A0A1N6NKT4"/>
<dbReference type="Pfam" id="PF00498">
    <property type="entry name" value="FHA"/>
    <property type="match status" value="1"/>
</dbReference>
<sequence>MRERKNLFSQDTFVSGGDDDLVIREAATIRCGLKPLLEAHGKSKVLSRKSIGIGRDKHNGVIVADPLVSKFHAIITFRKGEAFIKDTGSTNGTFVNDQRLPTNRTQLLKDQDLVVVGTTRLTIRY</sequence>
<protein>
    <submittedName>
        <fullName evidence="2">FHA domain-containing protein</fullName>
    </submittedName>
</protein>
<dbReference type="OrthoDB" id="9816434at2"/>
<keyword evidence="3" id="KW-1185">Reference proteome</keyword>
<dbReference type="PANTHER" id="PTHR23308">
    <property type="entry name" value="NUCLEAR INHIBITOR OF PROTEIN PHOSPHATASE-1"/>
    <property type="match status" value="1"/>
</dbReference>
<dbReference type="InterPro" id="IPR008984">
    <property type="entry name" value="SMAD_FHA_dom_sf"/>
</dbReference>
<dbReference type="InterPro" id="IPR000253">
    <property type="entry name" value="FHA_dom"/>
</dbReference>
<dbReference type="SMART" id="SM00240">
    <property type="entry name" value="FHA"/>
    <property type="match status" value="1"/>
</dbReference>
<evidence type="ECO:0000313" key="2">
    <source>
        <dbReference type="EMBL" id="SIP92684.1"/>
    </source>
</evidence>
<dbReference type="STRING" id="159291.SAMN05920897_101306"/>
<name>A0A1N6NKT4_9SPIO</name>
<dbReference type="InterPro" id="IPR050923">
    <property type="entry name" value="Cell_Proc_Reg/RNA_Proc"/>
</dbReference>
<evidence type="ECO:0000313" key="3">
    <source>
        <dbReference type="Proteomes" id="UP000186400"/>
    </source>
</evidence>
<dbReference type="EMBL" id="FTMS01000001">
    <property type="protein sequence ID" value="SIP92684.1"/>
    <property type="molecule type" value="Genomic_DNA"/>
</dbReference>
<gene>
    <name evidence="2" type="ORF">SAMN05920897_101306</name>
</gene>